<accession>A0A6N8HYT5</accession>
<keyword evidence="1" id="KW-1133">Transmembrane helix</keyword>
<feature type="transmembrane region" description="Helical" evidence="1">
    <location>
        <begin position="58"/>
        <end position="81"/>
    </location>
</feature>
<evidence type="ECO:0008006" key="4">
    <source>
        <dbReference type="Google" id="ProtNLM"/>
    </source>
</evidence>
<name>A0A6N8HYT5_9FIRM</name>
<protein>
    <recommendedName>
        <fullName evidence="4">DUF4321 domain-containing protein</fullName>
    </recommendedName>
</protein>
<organism evidence="2 3">
    <name type="scientific">Caproicibacter fermentans</name>
    <dbReference type="NCBI Taxonomy" id="2576756"/>
    <lineage>
        <taxon>Bacteria</taxon>
        <taxon>Bacillati</taxon>
        <taxon>Bacillota</taxon>
        <taxon>Clostridia</taxon>
        <taxon>Eubacteriales</taxon>
        <taxon>Acutalibacteraceae</taxon>
        <taxon>Caproicibacter</taxon>
    </lineage>
</organism>
<dbReference type="AlphaFoldDB" id="A0A6N8HYT5"/>
<gene>
    <name evidence="2" type="ORF">CAFE_17160</name>
</gene>
<keyword evidence="1" id="KW-0812">Transmembrane</keyword>
<keyword evidence="1" id="KW-0472">Membrane</keyword>
<dbReference type="Pfam" id="PF14209">
    <property type="entry name" value="DUF4321"/>
    <property type="match status" value="1"/>
</dbReference>
<dbReference type="EMBL" id="VWXL01000052">
    <property type="protein sequence ID" value="MVB11014.1"/>
    <property type="molecule type" value="Genomic_DNA"/>
</dbReference>
<keyword evidence="3" id="KW-1185">Reference proteome</keyword>
<dbReference type="InterPro" id="IPR025470">
    <property type="entry name" value="DUF4321"/>
</dbReference>
<sequence length="85" mass="8972">MKKGILKTLLFIVLLVLAVVLGKAASDAAAGVRFLSFLSAGASFGISPVNVDLSVLRFTFGMTVNLHVAQALLLLAAILAYNRIR</sequence>
<evidence type="ECO:0000313" key="3">
    <source>
        <dbReference type="Proteomes" id="UP000469440"/>
    </source>
</evidence>
<dbReference type="OrthoDB" id="1862412at2"/>
<evidence type="ECO:0000313" key="2">
    <source>
        <dbReference type="EMBL" id="MVB11014.1"/>
    </source>
</evidence>
<reference evidence="2 3" key="1">
    <citation type="submission" date="2019-09" db="EMBL/GenBank/DDBJ databases">
        <title>Genome sequence of Clostridium sp. EA1.</title>
        <authorList>
            <person name="Poehlein A."/>
            <person name="Bengelsdorf F.R."/>
            <person name="Daniel R."/>
        </authorList>
    </citation>
    <scope>NUCLEOTIDE SEQUENCE [LARGE SCALE GENOMIC DNA]</scope>
    <source>
        <strain evidence="2 3">EA1</strain>
    </source>
</reference>
<dbReference type="RefSeq" id="WP_066645867.1">
    <property type="nucleotide sequence ID" value="NZ_VWXL01000052.1"/>
</dbReference>
<dbReference type="Proteomes" id="UP000469440">
    <property type="component" value="Unassembled WGS sequence"/>
</dbReference>
<comment type="caution">
    <text evidence="2">The sequence shown here is derived from an EMBL/GenBank/DDBJ whole genome shotgun (WGS) entry which is preliminary data.</text>
</comment>
<evidence type="ECO:0000256" key="1">
    <source>
        <dbReference type="SAM" id="Phobius"/>
    </source>
</evidence>
<proteinExistence type="predicted"/>